<evidence type="ECO:0000256" key="2">
    <source>
        <dbReference type="ARBA" id="ARBA00022448"/>
    </source>
</evidence>
<evidence type="ECO:0000313" key="7">
    <source>
        <dbReference type="Proteomes" id="UP001171111"/>
    </source>
</evidence>
<evidence type="ECO:0000256" key="1">
    <source>
        <dbReference type="ARBA" id="ARBA00011028"/>
    </source>
</evidence>
<dbReference type="Pfam" id="PF01297">
    <property type="entry name" value="ZnuA"/>
    <property type="match status" value="1"/>
</dbReference>
<dbReference type="EMBL" id="JAULJQ010000005">
    <property type="protein sequence ID" value="MDO2409424.1"/>
    <property type="molecule type" value="Genomic_DNA"/>
</dbReference>
<comment type="caution">
    <text evidence="6">The sequence shown here is derived from an EMBL/GenBank/DDBJ whole genome shotgun (WGS) entry which is preliminary data.</text>
</comment>
<gene>
    <name evidence="6" type="ORF">Q2362_04835</name>
</gene>
<reference evidence="6 7" key="1">
    <citation type="submission" date="2023-06" db="EMBL/GenBank/DDBJ databases">
        <title>Campylobacter magnum sp. nov., isolated from cecal contents of domestic pigs (Sus scrofa domesticus).</title>
        <authorList>
            <person name="Papic B."/>
            <person name="Gruntar I."/>
        </authorList>
    </citation>
    <scope>NUCLEOTIDE SEQUENCE [LARGE SCALE GENOMIC DNA]</scope>
    <source>
        <strain evidence="7">34484-21</strain>
    </source>
</reference>
<name>A0ABT8T6T7_9BACT</name>
<evidence type="ECO:0000256" key="5">
    <source>
        <dbReference type="SAM" id="SignalP"/>
    </source>
</evidence>
<keyword evidence="2 4" id="KW-0813">Transport</keyword>
<keyword evidence="3 5" id="KW-0732">Signal</keyword>
<dbReference type="InterPro" id="IPR050492">
    <property type="entry name" value="Bact_metal-bind_prot9"/>
</dbReference>
<feature type="chain" id="PRO_5046470192" evidence="5">
    <location>
        <begin position="20"/>
        <end position="284"/>
    </location>
</feature>
<dbReference type="PRINTS" id="PR00691">
    <property type="entry name" value="ADHESINB"/>
</dbReference>
<dbReference type="PANTHER" id="PTHR42953">
    <property type="entry name" value="HIGH-AFFINITY ZINC UPTAKE SYSTEM PROTEIN ZNUA-RELATED"/>
    <property type="match status" value="1"/>
</dbReference>
<dbReference type="InterPro" id="IPR006127">
    <property type="entry name" value="ZnuA-like"/>
</dbReference>
<evidence type="ECO:0000313" key="6">
    <source>
        <dbReference type="EMBL" id="MDO2409424.1"/>
    </source>
</evidence>
<dbReference type="InterPro" id="IPR006128">
    <property type="entry name" value="Lipoprotein_PsaA-like"/>
</dbReference>
<dbReference type="PANTHER" id="PTHR42953:SF3">
    <property type="entry name" value="HIGH-AFFINITY ZINC UPTAKE SYSTEM PROTEIN ZNUA"/>
    <property type="match status" value="1"/>
</dbReference>
<feature type="signal peptide" evidence="5">
    <location>
        <begin position="1"/>
        <end position="19"/>
    </location>
</feature>
<proteinExistence type="inferred from homology"/>
<dbReference type="Proteomes" id="UP001171111">
    <property type="component" value="Unassembled WGS sequence"/>
</dbReference>
<protein>
    <submittedName>
        <fullName evidence="6">Zinc ABC transporter substrate-binding protein</fullName>
    </submittedName>
</protein>
<dbReference type="SUPFAM" id="SSF53807">
    <property type="entry name" value="Helical backbone' metal receptor"/>
    <property type="match status" value="1"/>
</dbReference>
<evidence type="ECO:0000256" key="3">
    <source>
        <dbReference type="ARBA" id="ARBA00022729"/>
    </source>
</evidence>
<comment type="similarity">
    <text evidence="1 4">Belongs to the bacterial solute-binding protein 9 family.</text>
</comment>
<dbReference type="RefSeq" id="WP_302244297.1">
    <property type="nucleotide sequence ID" value="NZ_JAULJQ010000005.1"/>
</dbReference>
<keyword evidence="7" id="KW-1185">Reference proteome</keyword>
<dbReference type="InterPro" id="IPR006129">
    <property type="entry name" value="AdhesinB"/>
</dbReference>
<dbReference type="PRINTS" id="PR00690">
    <property type="entry name" value="ADHESNFAMILY"/>
</dbReference>
<evidence type="ECO:0000256" key="4">
    <source>
        <dbReference type="RuleBase" id="RU003512"/>
    </source>
</evidence>
<sequence>MLKKIFFAAALLLASELIAKPVVIASIAPVEYLANAVGGDKIEVQSLAKGDVHSYEPKPNDMKAVAKASLFIAAGLEFEEAWIPRFKASAKNLVVVKSDAKIAKLKEERGEQAEHDEKHEAHADPHVWLNPMLAITMARNISDALIDMDKANKDFYLENFQKLMNDLLAFDESAKESLAGLKNRKFVVYHPAWGYFAAHYDLEQISIERSGKEPKIDEMASTLKMIKDENIKVIFADPNRSQKSAQILASQTGAKVELLDPLGYNLLENLKIAVGAIKDANSPK</sequence>
<organism evidence="6 7">
    <name type="scientific">Campylobacter magnus</name>
    <dbReference type="NCBI Taxonomy" id="3026462"/>
    <lineage>
        <taxon>Bacteria</taxon>
        <taxon>Pseudomonadati</taxon>
        <taxon>Campylobacterota</taxon>
        <taxon>Epsilonproteobacteria</taxon>
        <taxon>Campylobacterales</taxon>
        <taxon>Campylobacteraceae</taxon>
        <taxon>Campylobacter</taxon>
    </lineage>
</organism>
<dbReference type="Gene3D" id="3.40.50.1980">
    <property type="entry name" value="Nitrogenase molybdenum iron protein domain"/>
    <property type="match status" value="2"/>
</dbReference>
<accession>A0ABT8T6T7</accession>